<dbReference type="AlphaFoldDB" id="A0A238UL78"/>
<name>A0A238UL78_9RHOB</name>
<gene>
    <name evidence="1" type="ORF">SAMN06265378_10152</name>
</gene>
<sequence>MAVQPQVALTVTPSSAVTQSSPVGTVAATISTDATALTLGGDDAGLVQISGDQIVTTAALTGRTELSFTVTGTRSGYTARARTASVSVAASDQGQTDTAAPIISEEDYDIDTGAMSFSITEGGTLRWAIYWGEDGQPTLNSDGSWSGPVIETGSVAVPAGDGSVTLTFDTDLGNRIAYGVIDAAGNVSNIIRENVLIGDDPLAPRFVGMGQSVWGIGNLTAEWPAGHQAGDLAVGVLLTRGADAASPAPAGWTKQGRYAQGAATGDAVVEVFHRTAAGAAEAGLRLPDSWNTGLLTMAVYRPAGSASLVLRHLGNRTEAANTVKGTGTVLTIPTANTAAAARGRILAVIGERTDNAVRQISQLSNKQIQAWRERSVFGTDQNAGGWLSLADGVFENGPTATGAINATYPVDTSWVSALFEIVEQ</sequence>
<evidence type="ECO:0000313" key="2">
    <source>
        <dbReference type="Proteomes" id="UP000198409"/>
    </source>
</evidence>
<reference evidence="2" key="1">
    <citation type="submission" date="2017-06" db="EMBL/GenBank/DDBJ databases">
        <authorList>
            <person name="Varghese N."/>
            <person name="Submissions S."/>
        </authorList>
    </citation>
    <scope>NUCLEOTIDE SEQUENCE [LARGE SCALE GENOMIC DNA]</scope>
    <source>
        <strain evidence="2">DSM 26170</strain>
    </source>
</reference>
<proteinExistence type="predicted"/>
<organism evidence="1 2">
    <name type="scientific">Paracoccus sediminis</name>
    <dbReference type="NCBI Taxonomy" id="1214787"/>
    <lineage>
        <taxon>Bacteria</taxon>
        <taxon>Pseudomonadati</taxon>
        <taxon>Pseudomonadota</taxon>
        <taxon>Alphaproteobacteria</taxon>
        <taxon>Rhodobacterales</taxon>
        <taxon>Paracoccaceae</taxon>
        <taxon>Paracoccus</taxon>
    </lineage>
</organism>
<evidence type="ECO:0000313" key="1">
    <source>
        <dbReference type="EMBL" id="SNR22785.1"/>
    </source>
</evidence>
<accession>A0A238UL78</accession>
<dbReference type="EMBL" id="FZNM01000001">
    <property type="protein sequence ID" value="SNR22785.1"/>
    <property type="molecule type" value="Genomic_DNA"/>
</dbReference>
<protein>
    <submittedName>
        <fullName evidence="1">Uncharacterized protein</fullName>
    </submittedName>
</protein>
<dbReference type="Proteomes" id="UP000198409">
    <property type="component" value="Unassembled WGS sequence"/>
</dbReference>